<feature type="compositionally biased region" description="Polar residues" evidence="1">
    <location>
        <begin position="22"/>
        <end position="32"/>
    </location>
</feature>
<name>A0A9Q0DTY5_9TELE</name>
<evidence type="ECO:0000256" key="1">
    <source>
        <dbReference type="SAM" id="MobiDB-lite"/>
    </source>
</evidence>
<evidence type="ECO:0000313" key="2">
    <source>
        <dbReference type="EMBL" id="KAJ3593671.1"/>
    </source>
</evidence>
<sequence length="198" mass="21984">MYSDTLPHGQRRPVDHRGTGSIPATQTPNEGPSITEARALYQPPRHPTKARRSPRHGLYTSHPDTQRRPVDPRGTGSIPATQTPNEGPSLTEARALYQPPRHPTKARRSPRHGLYTSHPDTQRRPVAHRGTGSIPATQTPNEGPSLTEARALYQPPRQGSFSLSDSPPRTAFLALFVPFSFFFPPPRNIKYHVMNLAD</sequence>
<keyword evidence="3" id="KW-1185">Reference proteome</keyword>
<feature type="compositionally biased region" description="Basic residues" evidence="1">
    <location>
        <begin position="46"/>
        <end position="55"/>
    </location>
</feature>
<dbReference type="EMBL" id="JANIIK010000112">
    <property type="protein sequence ID" value="KAJ3593671.1"/>
    <property type="molecule type" value="Genomic_DNA"/>
</dbReference>
<comment type="caution">
    <text evidence="2">The sequence shown here is derived from an EMBL/GenBank/DDBJ whole genome shotgun (WGS) entry which is preliminary data.</text>
</comment>
<feature type="compositionally biased region" description="Polar residues" evidence="1">
    <location>
        <begin position="78"/>
        <end position="88"/>
    </location>
</feature>
<gene>
    <name evidence="2" type="ORF">NHX12_006005</name>
</gene>
<dbReference type="AlphaFoldDB" id="A0A9Q0DTY5"/>
<protein>
    <submittedName>
        <fullName evidence="2">Uncharacterized protein</fullName>
    </submittedName>
</protein>
<feature type="compositionally biased region" description="Basic residues" evidence="1">
    <location>
        <begin position="102"/>
        <end position="111"/>
    </location>
</feature>
<evidence type="ECO:0000313" key="3">
    <source>
        <dbReference type="Proteomes" id="UP001148018"/>
    </source>
</evidence>
<organism evidence="2 3">
    <name type="scientific">Muraenolepis orangiensis</name>
    <name type="common">Patagonian moray cod</name>
    <dbReference type="NCBI Taxonomy" id="630683"/>
    <lineage>
        <taxon>Eukaryota</taxon>
        <taxon>Metazoa</taxon>
        <taxon>Chordata</taxon>
        <taxon>Craniata</taxon>
        <taxon>Vertebrata</taxon>
        <taxon>Euteleostomi</taxon>
        <taxon>Actinopterygii</taxon>
        <taxon>Neopterygii</taxon>
        <taxon>Teleostei</taxon>
        <taxon>Neoteleostei</taxon>
        <taxon>Acanthomorphata</taxon>
        <taxon>Zeiogadaria</taxon>
        <taxon>Gadariae</taxon>
        <taxon>Gadiformes</taxon>
        <taxon>Muraenolepidoidei</taxon>
        <taxon>Muraenolepididae</taxon>
        <taxon>Muraenolepis</taxon>
    </lineage>
</organism>
<reference evidence="2" key="1">
    <citation type="submission" date="2022-07" db="EMBL/GenBank/DDBJ databases">
        <title>Chromosome-level genome of Muraenolepis orangiensis.</title>
        <authorList>
            <person name="Kim J."/>
        </authorList>
    </citation>
    <scope>NUCLEOTIDE SEQUENCE</scope>
    <source>
        <strain evidence="2">KU_S4_2022</strain>
        <tissue evidence="2">Muscle</tissue>
    </source>
</reference>
<feature type="region of interest" description="Disordered" evidence="1">
    <location>
        <begin position="1"/>
        <end position="146"/>
    </location>
</feature>
<feature type="compositionally biased region" description="Polar residues" evidence="1">
    <location>
        <begin position="134"/>
        <end position="144"/>
    </location>
</feature>
<proteinExistence type="predicted"/>
<dbReference type="Proteomes" id="UP001148018">
    <property type="component" value="Unassembled WGS sequence"/>
</dbReference>
<accession>A0A9Q0DTY5</accession>